<evidence type="ECO:0000256" key="2">
    <source>
        <dbReference type="ARBA" id="ARBA00006448"/>
    </source>
</evidence>
<feature type="domain" description="YetF C-terminal" evidence="8">
    <location>
        <begin position="86"/>
        <end position="202"/>
    </location>
</feature>
<name>A0A0L0W7H5_GOTPU</name>
<dbReference type="GO" id="GO:0005886">
    <property type="term" value="C:plasma membrane"/>
    <property type="evidence" value="ECO:0007669"/>
    <property type="project" value="UniProtKB-SubCell"/>
</dbReference>
<evidence type="ECO:0000256" key="6">
    <source>
        <dbReference type="ARBA" id="ARBA00023136"/>
    </source>
</evidence>
<evidence type="ECO:0000256" key="7">
    <source>
        <dbReference type="SAM" id="Phobius"/>
    </source>
</evidence>
<feature type="transmembrane region" description="Helical" evidence="7">
    <location>
        <begin position="12"/>
        <end position="30"/>
    </location>
</feature>
<dbReference type="Gene3D" id="3.30.240.20">
    <property type="entry name" value="bsu07140 like domains"/>
    <property type="match status" value="1"/>
</dbReference>
<dbReference type="EMBL" id="LGSS01000016">
    <property type="protein sequence ID" value="KNF07493.1"/>
    <property type="molecule type" value="Genomic_DNA"/>
</dbReference>
<evidence type="ECO:0000313" key="9">
    <source>
        <dbReference type="EMBL" id="KNF07493.1"/>
    </source>
</evidence>
<dbReference type="PANTHER" id="PTHR34582">
    <property type="entry name" value="UPF0702 TRANSMEMBRANE PROTEIN YCAP"/>
    <property type="match status" value="1"/>
</dbReference>
<proteinExistence type="inferred from homology"/>
<feature type="transmembrane region" description="Helical" evidence="7">
    <location>
        <begin position="37"/>
        <end position="57"/>
    </location>
</feature>
<keyword evidence="4 7" id="KW-0812">Transmembrane</keyword>
<dbReference type="STRING" id="1503.CLPU_16c00490"/>
<evidence type="ECO:0000256" key="3">
    <source>
        <dbReference type="ARBA" id="ARBA00022475"/>
    </source>
</evidence>
<keyword evidence="3" id="KW-1003">Cell membrane</keyword>
<evidence type="ECO:0000256" key="1">
    <source>
        <dbReference type="ARBA" id="ARBA00004651"/>
    </source>
</evidence>
<evidence type="ECO:0000259" key="8">
    <source>
        <dbReference type="Pfam" id="PF04239"/>
    </source>
</evidence>
<dbReference type="Proteomes" id="UP000037267">
    <property type="component" value="Unassembled WGS sequence"/>
</dbReference>
<evidence type="ECO:0000313" key="10">
    <source>
        <dbReference type="Proteomes" id="UP000037267"/>
    </source>
</evidence>
<accession>A0A0L0W7H5</accession>
<comment type="similarity">
    <text evidence="2">Belongs to the UPF0702 family.</text>
</comment>
<evidence type="ECO:0000256" key="5">
    <source>
        <dbReference type="ARBA" id="ARBA00022989"/>
    </source>
</evidence>
<organism evidence="9 10">
    <name type="scientific">Gottschalkia purinilytica</name>
    <name type="common">Clostridium purinilyticum</name>
    <dbReference type="NCBI Taxonomy" id="1503"/>
    <lineage>
        <taxon>Bacteria</taxon>
        <taxon>Bacillati</taxon>
        <taxon>Bacillota</taxon>
        <taxon>Tissierellia</taxon>
        <taxon>Tissierellales</taxon>
        <taxon>Gottschalkiaceae</taxon>
        <taxon>Gottschalkia</taxon>
    </lineage>
</organism>
<dbReference type="PANTHER" id="PTHR34582:SF6">
    <property type="entry name" value="UPF0702 TRANSMEMBRANE PROTEIN YCAP"/>
    <property type="match status" value="1"/>
</dbReference>
<evidence type="ECO:0000256" key="4">
    <source>
        <dbReference type="ARBA" id="ARBA00022692"/>
    </source>
</evidence>
<feature type="transmembrane region" description="Helical" evidence="7">
    <location>
        <begin position="63"/>
        <end position="80"/>
    </location>
</feature>
<dbReference type="OrthoDB" id="1682423at2"/>
<dbReference type="InterPro" id="IPR007353">
    <property type="entry name" value="DUF421"/>
</dbReference>
<sequence length="208" mass="23656">MHNHLVQDPIYIIRAFGAYFIAMIIVRIMGKRSIGELGPFDFVLMASIGDILAFIVLEKKVPFHDGVLVLITLGILEVGLSKLTLKSRKMAKIIEGGPTYLIRDGKVIEENLNKENISKDDITKELRKHGISNICEVKEGIIESCGKFTVILKEEEEPIKRKDIEIFGEGESSKYLDRRFSQMGKEIDRLNESINNLIIEIRNIKNKE</sequence>
<reference evidence="10" key="1">
    <citation type="submission" date="2015-07" db="EMBL/GenBank/DDBJ databases">
        <title>Draft genome sequence of the purine-degrading Gottschalkia purinilyticum DSM 1384 (formerly Clostridium purinilyticum).</title>
        <authorList>
            <person name="Poehlein A."/>
            <person name="Schiel-Bengelsdorf B."/>
            <person name="Bengelsdorf F.R."/>
            <person name="Daniel R."/>
            <person name="Duerre P."/>
        </authorList>
    </citation>
    <scope>NUCLEOTIDE SEQUENCE [LARGE SCALE GENOMIC DNA]</scope>
    <source>
        <strain evidence="10">DSM 1384</strain>
    </source>
</reference>
<gene>
    <name evidence="9" type="ORF">CLPU_16c00490</name>
</gene>
<dbReference type="RefSeq" id="WP_050356206.1">
    <property type="nucleotide sequence ID" value="NZ_LGSS01000016.1"/>
</dbReference>
<comment type="subcellular location">
    <subcellularLocation>
        <location evidence="1">Cell membrane</location>
        <topology evidence="1">Multi-pass membrane protein</topology>
    </subcellularLocation>
</comment>
<comment type="caution">
    <text evidence="9">The sequence shown here is derived from an EMBL/GenBank/DDBJ whole genome shotgun (WGS) entry which is preliminary data.</text>
</comment>
<protein>
    <recommendedName>
        <fullName evidence="8">YetF C-terminal domain-containing protein</fullName>
    </recommendedName>
</protein>
<keyword evidence="5 7" id="KW-1133">Transmembrane helix</keyword>
<dbReference type="Pfam" id="PF04239">
    <property type="entry name" value="DUF421"/>
    <property type="match status" value="1"/>
</dbReference>
<keyword evidence="6 7" id="KW-0472">Membrane</keyword>
<keyword evidence="10" id="KW-1185">Reference proteome</keyword>
<dbReference type="AlphaFoldDB" id="A0A0L0W7H5"/>
<dbReference type="InterPro" id="IPR023090">
    <property type="entry name" value="UPF0702_alpha/beta_dom_sf"/>
</dbReference>